<dbReference type="EMBL" id="FOVI01000022">
    <property type="protein sequence ID" value="SFO14192.1"/>
    <property type="molecule type" value="Genomic_DNA"/>
</dbReference>
<name>A0A1I5ERQ0_9FLAO</name>
<keyword evidence="2" id="KW-1185">Reference proteome</keyword>
<dbReference type="Proteomes" id="UP000199036">
    <property type="component" value="Unassembled WGS sequence"/>
</dbReference>
<evidence type="ECO:0000313" key="1">
    <source>
        <dbReference type="EMBL" id="SFO14192.1"/>
    </source>
</evidence>
<accession>A0A1I5ERQ0</accession>
<sequence length="41" mass="4871">MTLKYSRKITNSNMLILRLISKYKYSIDISLLILKKILKNV</sequence>
<gene>
    <name evidence="1" type="ORF">SAMN05421741_12221</name>
</gene>
<dbReference type="STRING" id="913024.SAMN05421741_12221"/>
<proteinExistence type="predicted"/>
<evidence type="ECO:0000313" key="2">
    <source>
        <dbReference type="Proteomes" id="UP000199036"/>
    </source>
</evidence>
<dbReference type="AlphaFoldDB" id="A0A1I5ERQ0"/>
<reference evidence="2" key="1">
    <citation type="submission" date="2016-10" db="EMBL/GenBank/DDBJ databases">
        <authorList>
            <person name="Varghese N."/>
            <person name="Submissions S."/>
        </authorList>
    </citation>
    <scope>NUCLEOTIDE SEQUENCE [LARGE SCALE GENOMIC DNA]</scope>
    <source>
        <strain evidence="2">DS-12</strain>
    </source>
</reference>
<organism evidence="1 2">
    <name type="scientific">Paenimyroides ummariense</name>
    <dbReference type="NCBI Taxonomy" id="913024"/>
    <lineage>
        <taxon>Bacteria</taxon>
        <taxon>Pseudomonadati</taxon>
        <taxon>Bacteroidota</taxon>
        <taxon>Flavobacteriia</taxon>
        <taxon>Flavobacteriales</taxon>
        <taxon>Flavobacteriaceae</taxon>
        <taxon>Paenimyroides</taxon>
    </lineage>
</organism>
<protein>
    <submittedName>
        <fullName evidence="1">Uncharacterized protein</fullName>
    </submittedName>
</protein>